<evidence type="ECO:0000313" key="10">
    <source>
        <dbReference type="EMBL" id="AFH49185.1"/>
    </source>
</evidence>
<evidence type="ECO:0000256" key="6">
    <source>
        <dbReference type="ARBA" id="ARBA00022898"/>
    </source>
</evidence>
<dbReference type="EC" id="2.6.1.36" evidence="3"/>
<dbReference type="STRING" id="945713.IALB_1476"/>
<accession>I0AJM8</accession>
<reference evidence="10 11" key="1">
    <citation type="journal article" date="2012" name="Front. Microbiol.">
        <title>Complete genome of Ignavibacterium album, a metabolically versatile, flagellated, facultative anaerobe from the phylum Chlorobi.</title>
        <authorList>
            <person name="Liu Z."/>
            <person name="Frigaard N.-U."/>
            <person name="Vogl K."/>
            <person name="Iino T."/>
            <person name="Ohkuma M."/>
            <person name="Overmann J."/>
            <person name="Bryant D.A."/>
        </authorList>
    </citation>
    <scope>NUCLEOTIDE SEQUENCE [LARGE SCALE GENOMIC DNA]</scope>
    <source>
        <strain evidence="11">DSM 19864 / JCM 16511 / NBRC 101810 / Mat9-16</strain>
    </source>
</reference>
<dbReference type="Gene3D" id="3.40.640.10">
    <property type="entry name" value="Type I PLP-dependent aspartate aminotransferase-like (Major domain)"/>
    <property type="match status" value="1"/>
</dbReference>
<dbReference type="GO" id="GO:0017000">
    <property type="term" value="P:antibiotic biosynthetic process"/>
    <property type="evidence" value="ECO:0007669"/>
    <property type="project" value="InterPro"/>
</dbReference>
<dbReference type="PATRIC" id="fig|945713.3.peg.1476"/>
<dbReference type="Proteomes" id="UP000007394">
    <property type="component" value="Chromosome"/>
</dbReference>
<dbReference type="eggNOG" id="COG0160">
    <property type="taxonomic scope" value="Bacteria"/>
</dbReference>
<dbReference type="EMBL" id="CP003418">
    <property type="protein sequence ID" value="AFH49185.1"/>
    <property type="molecule type" value="Genomic_DNA"/>
</dbReference>
<dbReference type="InterPro" id="IPR005814">
    <property type="entry name" value="Aminotrans_3"/>
</dbReference>
<dbReference type="PIRSF" id="PIRSF000521">
    <property type="entry name" value="Transaminase_4ab_Lys_Orn"/>
    <property type="match status" value="1"/>
</dbReference>
<dbReference type="AlphaFoldDB" id="I0AJM8"/>
<name>I0AJM8_IGNAJ</name>
<dbReference type="SUPFAM" id="SSF53383">
    <property type="entry name" value="PLP-dependent transferases"/>
    <property type="match status" value="1"/>
</dbReference>
<dbReference type="NCBIfam" id="TIGR03251">
    <property type="entry name" value="LAT_fam"/>
    <property type="match status" value="1"/>
</dbReference>
<organism evidence="10 11">
    <name type="scientific">Ignavibacterium album (strain DSM 19864 / JCM 16511 / NBRC 101810 / Mat9-16)</name>
    <dbReference type="NCBI Taxonomy" id="945713"/>
    <lineage>
        <taxon>Bacteria</taxon>
        <taxon>Pseudomonadati</taxon>
        <taxon>Ignavibacteriota</taxon>
        <taxon>Ignavibacteria</taxon>
        <taxon>Ignavibacteriales</taxon>
        <taxon>Ignavibacteriaceae</taxon>
        <taxon>Ignavibacterium</taxon>
    </lineage>
</organism>
<dbReference type="GO" id="GO:0030170">
    <property type="term" value="F:pyridoxal phosphate binding"/>
    <property type="evidence" value="ECO:0007669"/>
    <property type="project" value="InterPro"/>
</dbReference>
<dbReference type="CDD" id="cd00610">
    <property type="entry name" value="OAT_like"/>
    <property type="match status" value="1"/>
</dbReference>
<dbReference type="PANTHER" id="PTHR43206">
    <property type="entry name" value="AMINOTRANSFERASE"/>
    <property type="match status" value="1"/>
</dbReference>
<dbReference type="InterPro" id="IPR015421">
    <property type="entry name" value="PyrdxlP-dep_Trfase_major"/>
</dbReference>
<gene>
    <name evidence="10" type="primary">lat</name>
    <name evidence="10" type="ordered locus">IALB_1476</name>
</gene>
<proteinExistence type="inferred from homology"/>
<dbReference type="KEGG" id="ial:IALB_1476"/>
<comment type="similarity">
    <text evidence="2 9">Belongs to the class-III pyridoxal-phosphate-dependent aminotransferase family.</text>
</comment>
<dbReference type="InterPro" id="IPR015422">
    <property type="entry name" value="PyrdxlP-dep_Trfase_small"/>
</dbReference>
<evidence type="ECO:0000256" key="4">
    <source>
        <dbReference type="ARBA" id="ARBA00022576"/>
    </source>
</evidence>
<sequence>MKSVLNPEMLIKPSIEPSKVHETLAKYMLADGFDIVLDLQNSSGVHLVDEKSGESYFDFFTFFASSPLGLNHPYLKSEEVQNTLGFVAVNKPSNSDIYTTYMADFVNTFARIAKPNYMKHLFFISGGTLAVENGLKVAFDWKVQKNFQKGYKEEKGFQVIHFREAFHGRSGYTLSLTNTDPTKVKYFPKFNWPRIINPKAKFPIENHIDEIIKSENQAIDEIHAAIKNNPDDIAVIIIEPIQAEGGDHFFRKEFFIKLREIADENEIMLMFDEVQTGFGITGKFWASEYYVKPDIISFGKKAQVCGIMVSDRVDEVENNCFKVSSRINSTWGADLVDMVRSKFILDVIHNDNLVENSRIVGEHLKNELIKLQNDFPSLISNARGLGLMCSFDLPSTELRNKFREIAYKEKMIILGCGEKAIRFRPPLTITKDEVNEGLHIIRKVLNFMA</sequence>
<dbReference type="InterPro" id="IPR015424">
    <property type="entry name" value="PyrdxlP-dep_Trfase"/>
</dbReference>
<evidence type="ECO:0000256" key="8">
    <source>
        <dbReference type="ARBA" id="ARBA00050040"/>
    </source>
</evidence>
<dbReference type="GO" id="GO:0045484">
    <property type="term" value="F:L-lysine 6-transaminase activity"/>
    <property type="evidence" value="ECO:0007669"/>
    <property type="project" value="UniProtKB-EC"/>
</dbReference>
<dbReference type="RefSeq" id="WP_014560338.1">
    <property type="nucleotide sequence ID" value="NC_017464.1"/>
</dbReference>
<evidence type="ECO:0000256" key="7">
    <source>
        <dbReference type="ARBA" id="ARBA00030921"/>
    </source>
</evidence>
<evidence type="ECO:0000256" key="3">
    <source>
        <dbReference type="ARBA" id="ARBA00013071"/>
    </source>
</evidence>
<keyword evidence="4" id="KW-0032">Aminotransferase</keyword>
<evidence type="ECO:0000313" key="11">
    <source>
        <dbReference type="Proteomes" id="UP000007394"/>
    </source>
</evidence>
<dbReference type="InterPro" id="IPR017657">
    <property type="entry name" value="L-lysine_6-transaminase"/>
</dbReference>
<evidence type="ECO:0000256" key="1">
    <source>
        <dbReference type="ARBA" id="ARBA00001933"/>
    </source>
</evidence>
<dbReference type="HOGENOM" id="CLU_016922_10_1_10"/>
<evidence type="ECO:0000256" key="9">
    <source>
        <dbReference type="RuleBase" id="RU003560"/>
    </source>
</evidence>
<protein>
    <recommendedName>
        <fullName evidence="8">L-lysine-epsilon aminotransferase</fullName>
        <ecNumber evidence="3">2.6.1.36</ecNumber>
    </recommendedName>
    <alternativeName>
        <fullName evidence="7">Lysine 6-aminotransferase</fullName>
    </alternativeName>
</protein>
<dbReference type="Gene3D" id="3.90.1150.10">
    <property type="entry name" value="Aspartate Aminotransferase, domain 1"/>
    <property type="match status" value="1"/>
</dbReference>
<dbReference type="GO" id="GO:0009450">
    <property type="term" value="P:gamma-aminobutyric acid catabolic process"/>
    <property type="evidence" value="ECO:0007669"/>
    <property type="project" value="TreeGrafter"/>
</dbReference>
<comment type="cofactor">
    <cofactor evidence="1">
        <name>pyridoxal 5'-phosphate</name>
        <dbReference type="ChEBI" id="CHEBI:597326"/>
    </cofactor>
</comment>
<keyword evidence="5" id="KW-0808">Transferase</keyword>
<dbReference type="Pfam" id="PF00202">
    <property type="entry name" value="Aminotran_3"/>
    <property type="match status" value="1"/>
</dbReference>
<evidence type="ECO:0000256" key="5">
    <source>
        <dbReference type="ARBA" id="ARBA00022679"/>
    </source>
</evidence>
<dbReference type="PANTHER" id="PTHR43206:SF2">
    <property type="entry name" value="4-AMINOBUTYRATE AMINOTRANSFERASE GABT"/>
    <property type="match status" value="1"/>
</dbReference>
<keyword evidence="11" id="KW-1185">Reference proteome</keyword>
<keyword evidence="6 9" id="KW-0663">Pyridoxal phosphate</keyword>
<evidence type="ECO:0000256" key="2">
    <source>
        <dbReference type="ARBA" id="ARBA00008954"/>
    </source>
</evidence>